<keyword evidence="7 10" id="KW-0648">Protein biosynthesis</keyword>
<dbReference type="EC" id="6.1.1.1" evidence="10"/>
<feature type="short sequence motif" description="'KMSKS' region" evidence="10">
    <location>
        <begin position="226"/>
        <end position="230"/>
    </location>
</feature>
<dbReference type="HAMAP" id="MF_02007">
    <property type="entry name" value="Tyr_tRNA_synth_type2"/>
    <property type="match status" value="1"/>
</dbReference>
<protein>
    <recommendedName>
        <fullName evidence="10">Tyrosine--tRNA ligase</fullName>
        <ecNumber evidence="10">6.1.1.1</ecNumber>
    </recommendedName>
    <alternativeName>
        <fullName evidence="10">Tyrosyl-tRNA synthetase</fullName>
        <shortName evidence="10">TyrRS</shortName>
    </alternativeName>
</protein>
<sequence length="399" mass="44135">MKSVEEQLALIKRGAEELLVEAELIEKLKRGQPLRIKAGFDPTAPDLHLGHTVLINKLRQFQELGHQVIFLIGDFTGMIGDPSGKSATRPPLTREQVLDNAETYKTQVFKILDPAKTEVAFNSTWMDQMGAADFIRLTSQYTVARMLERDDFDKRYSTNQPIAIHEFLYPLVQGYDSVALRADVELGGTDQKFNLLMGRELQRAYGQEAQCILTMPLLEGLDGVKKMSKSLGNYVGIQEAPGVMYGKLVSIPDALMWRYFELLSFRSMDEINALRADVEAGTNPRDVKIKLAEEIVARFHGEEAAANAHRAAGNRMRDGELPDDLPEIELSAAEAMPIAAVLNKAGLVKNSAVARDLLGSGGVRIDGEVVDRSFIYELGATHVCQAGKKAFARITLKSE</sequence>
<proteinExistence type="inferred from homology"/>
<name>A0A1V2K2T1_PSECE</name>
<dbReference type="OrthoDB" id="9804243at2"/>
<evidence type="ECO:0000256" key="2">
    <source>
        <dbReference type="ARBA" id="ARBA00022490"/>
    </source>
</evidence>
<evidence type="ECO:0000256" key="8">
    <source>
        <dbReference type="ARBA" id="ARBA00023146"/>
    </source>
</evidence>
<evidence type="ECO:0000256" key="9">
    <source>
        <dbReference type="ARBA" id="ARBA00048248"/>
    </source>
</evidence>
<dbReference type="InterPro" id="IPR001412">
    <property type="entry name" value="aa-tRNA-synth_I_CS"/>
</dbReference>
<dbReference type="InterPro" id="IPR036986">
    <property type="entry name" value="S4_RNA-bd_sf"/>
</dbReference>
<evidence type="ECO:0000259" key="12">
    <source>
        <dbReference type="Pfam" id="PF01479"/>
    </source>
</evidence>
<evidence type="ECO:0000256" key="6">
    <source>
        <dbReference type="ARBA" id="ARBA00022884"/>
    </source>
</evidence>
<keyword evidence="3 10" id="KW-0436">Ligase</keyword>
<dbReference type="GO" id="GO:0005829">
    <property type="term" value="C:cytosol"/>
    <property type="evidence" value="ECO:0007669"/>
    <property type="project" value="TreeGrafter"/>
</dbReference>
<keyword evidence="4 10" id="KW-0547">Nucleotide-binding</keyword>
<dbReference type="AlphaFoldDB" id="A0A1V2K2T1"/>
<evidence type="ECO:0000313" key="13">
    <source>
        <dbReference type="EMBL" id="ONH52023.1"/>
    </source>
</evidence>
<keyword evidence="2 10" id="KW-0963">Cytoplasm</keyword>
<dbReference type="PROSITE" id="PS50889">
    <property type="entry name" value="S4"/>
    <property type="match status" value="1"/>
</dbReference>
<comment type="function">
    <text evidence="10">Catalyzes the attachment of tyrosine to tRNA(Tyr) in a two-step reaction: tyrosine is first activated by ATP to form Tyr-AMP and then transferred to the acceptor end of tRNA(Tyr).</text>
</comment>
<dbReference type="Gene3D" id="3.40.50.620">
    <property type="entry name" value="HUPs"/>
    <property type="match status" value="1"/>
</dbReference>
<dbReference type="Pfam" id="PF00579">
    <property type="entry name" value="tRNA-synt_1b"/>
    <property type="match status" value="1"/>
</dbReference>
<dbReference type="GO" id="GO:0003723">
    <property type="term" value="F:RNA binding"/>
    <property type="evidence" value="ECO:0007669"/>
    <property type="project" value="UniProtKB-KW"/>
</dbReference>
<dbReference type="InterPro" id="IPR002305">
    <property type="entry name" value="aa-tRNA-synth_Ic"/>
</dbReference>
<dbReference type="InterPro" id="IPR024108">
    <property type="entry name" value="Tyr-tRNA-ligase_bac_2"/>
</dbReference>
<dbReference type="GO" id="GO:0004831">
    <property type="term" value="F:tyrosine-tRNA ligase activity"/>
    <property type="evidence" value="ECO:0007669"/>
    <property type="project" value="UniProtKB-UniRule"/>
</dbReference>
<evidence type="ECO:0000256" key="7">
    <source>
        <dbReference type="ARBA" id="ARBA00022917"/>
    </source>
</evidence>
<evidence type="ECO:0000313" key="14">
    <source>
        <dbReference type="Proteomes" id="UP000189295"/>
    </source>
</evidence>
<reference evidence="13 14" key="1">
    <citation type="submission" date="2016-10" db="EMBL/GenBank/DDBJ databases">
        <title>Pseudomonas lactis sp. nov. and Pseudomonas paralactis sp. nov., isolated from bovine raw milk.</title>
        <authorList>
            <person name="Von Neubeck M."/>
            <person name="Huptas C."/>
            <person name="Glueck C."/>
            <person name="Krewinkel M."/>
            <person name="Stoeckel M."/>
            <person name="Stressler T."/>
            <person name="Fischer L."/>
            <person name="Hinrichs J."/>
            <person name="Scherer S."/>
            <person name="Wenning M."/>
        </authorList>
    </citation>
    <scope>NUCLEOTIDE SEQUENCE [LARGE SCALE GENOMIC DNA]</scope>
    <source>
        <strain evidence="13 14">DSM 17516</strain>
    </source>
</reference>
<dbReference type="GO" id="GO:0005524">
    <property type="term" value="F:ATP binding"/>
    <property type="evidence" value="ECO:0007669"/>
    <property type="project" value="UniProtKB-UniRule"/>
</dbReference>
<dbReference type="SUPFAM" id="SSF52374">
    <property type="entry name" value="Nucleotidylyl transferase"/>
    <property type="match status" value="1"/>
</dbReference>
<dbReference type="GO" id="GO:0006437">
    <property type="term" value="P:tyrosyl-tRNA aminoacylation"/>
    <property type="evidence" value="ECO:0007669"/>
    <property type="project" value="UniProtKB-UniRule"/>
</dbReference>
<dbReference type="SUPFAM" id="SSF55174">
    <property type="entry name" value="Alpha-L RNA-binding motif"/>
    <property type="match status" value="1"/>
</dbReference>
<feature type="domain" description="RNA-binding S4" evidence="12">
    <location>
        <begin position="336"/>
        <end position="379"/>
    </location>
</feature>
<dbReference type="Gene3D" id="3.10.290.10">
    <property type="entry name" value="RNA-binding S4 domain"/>
    <property type="match status" value="1"/>
</dbReference>
<dbReference type="PANTHER" id="PTHR11766:SF1">
    <property type="entry name" value="TYROSINE--TRNA LIGASE"/>
    <property type="match status" value="1"/>
</dbReference>
<dbReference type="EMBL" id="MNPW01000010">
    <property type="protein sequence ID" value="ONH52023.1"/>
    <property type="molecule type" value="Genomic_DNA"/>
</dbReference>
<dbReference type="CDD" id="cd00805">
    <property type="entry name" value="TyrRS_core"/>
    <property type="match status" value="1"/>
</dbReference>
<evidence type="ECO:0000256" key="5">
    <source>
        <dbReference type="ARBA" id="ARBA00022840"/>
    </source>
</evidence>
<comment type="subunit">
    <text evidence="1 10">Homodimer.</text>
</comment>
<dbReference type="InterPro" id="IPR002942">
    <property type="entry name" value="S4_RNA-bd"/>
</dbReference>
<dbReference type="FunFam" id="3.40.50.620:FF:000061">
    <property type="entry name" value="Tyrosine--tRNA ligase"/>
    <property type="match status" value="1"/>
</dbReference>
<dbReference type="PRINTS" id="PR01040">
    <property type="entry name" value="TRNASYNTHTYR"/>
</dbReference>
<feature type="short sequence motif" description="'HIGH' region" evidence="10">
    <location>
        <begin position="42"/>
        <end position="51"/>
    </location>
</feature>
<comment type="subcellular location">
    <subcellularLocation>
        <location evidence="10">Cytoplasm</location>
    </subcellularLocation>
</comment>
<dbReference type="Pfam" id="PF01479">
    <property type="entry name" value="S4"/>
    <property type="match status" value="1"/>
</dbReference>
<keyword evidence="5 10" id="KW-0067">ATP-binding</keyword>
<keyword evidence="8 10" id="KW-0030">Aminoacyl-tRNA synthetase</keyword>
<dbReference type="PROSITE" id="PS00178">
    <property type="entry name" value="AA_TRNA_LIGASE_I"/>
    <property type="match status" value="1"/>
</dbReference>
<dbReference type="InterPro" id="IPR014729">
    <property type="entry name" value="Rossmann-like_a/b/a_fold"/>
</dbReference>
<dbReference type="RefSeq" id="WP_076953359.1">
    <property type="nucleotide sequence ID" value="NZ_MNPW01000010.1"/>
</dbReference>
<dbReference type="Gene3D" id="1.10.240.10">
    <property type="entry name" value="Tyrosyl-Transfer RNA Synthetase"/>
    <property type="match status" value="1"/>
</dbReference>
<dbReference type="NCBIfam" id="TIGR00234">
    <property type="entry name" value="tyrS"/>
    <property type="match status" value="1"/>
</dbReference>
<dbReference type="Proteomes" id="UP000189295">
    <property type="component" value="Unassembled WGS sequence"/>
</dbReference>
<dbReference type="PANTHER" id="PTHR11766">
    <property type="entry name" value="TYROSYL-TRNA SYNTHETASE"/>
    <property type="match status" value="1"/>
</dbReference>
<comment type="similarity">
    <text evidence="10">Belongs to the class-I aminoacyl-tRNA synthetase family. TyrS type 2 subfamily.</text>
</comment>
<evidence type="ECO:0000256" key="10">
    <source>
        <dbReference type="HAMAP-Rule" id="MF_02007"/>
    </source>
</evidence>
<dbReference type="InterPro" id="IPR002307">
    <property type="entry name" value="Tyr-tRNA-ligase"/>
</dbReference>
<evidence type="ECO:0000256" key="1">
    <source>
        <dbReference type="ARBA" id="ARBA00011738"/>
    </source>
</evidence>
<keyword evidence="6 11" id="KW-0694">RNA-binding</keyword>
<organism evidence="13 14">
    <name type="scientific">Pseudomonas cedrina subsp. cedrina</name>
    <dbReference type="NCBI Taxonomy" id="76762"/>
    <lineage>
        <taxon>Bacteria</taxon>
        <taxon>Pseudomonadati</taxon>
        <taxon>Pseudomonadota</taxon>
        <taxon>Gammaproteobacteria</taxon>
        <taxon>Pseudomonadales</taxon>
        <taxon>Pseudomonadaceae</taxon>
        <taxon>Pseudomonas</taxon>
    </lineage>
</organism>
<comment type="catalytic activity">
    <reaction evidence="9 10">
        <text>tRNA(Tyr) + L-tyrosine + ATP = L-tyrosyl-tRNA(Tyr) + AMP + diphosphate + H(+)</text>
        <dbReference type="Rhea" id="RHEA:10220"/>
        <dbReference type="Rhea" id="RHEA-COMP:9706"/>
        <dbReference type="Rhea" id="RHEA-COMP:9707"/>
        <dbReference type="ChEBI" id="CHEBI:15378"/>
        <dbReference type="ChEBI" id="CHEBI:30616"/>
        <dbReference type="ChEBI" id="CHEBI:33019"/>
        <dbReference type="ChEBI" id="CHEBI:58315"/>
        <dbReference type="ChEBI" id="CHEBI:78442"/>
        <dbReference type="ChEBI" id="CHEBI:78536"/>
        <dbReference type="ChEBI" id="CHEBI:456215"/>
        <dbReference type="EC" id="6.1.1.1"/>
    </reaction>
</comment>
<feature type="binding site" evidence="10">
    <location>
        <position position="229"/>
    </location>
    <ligand>
        <name>ATP</name>
        <dbReference type="ChEBI" id="CHEBI:30616"/>
    </ligand>
</feature>
<evidence type="ECO:0000256" key="4">
    <source>
        <dbReference type="ARBA" id="ARBA00022741"/>
    </source>
</evidence>
<evidence type="ECO:0000256" key="11">
    <source>
        <dbReference type="PROSITE-ProRule" id="PRU00182"/>
    </source>
</evidence>
<gene>
    <name evidence="10" type="primary">tyrS</name>
    <name evidence="13" type="ORF">BLL36_21145</name>
</gene>
<evidence type="ECO:0000256" key="3">
    <source>
        <dbReference type="ARBA" id="ARBA00022598"/>
    </source>
</evidence>
<comment type="caution">
    <text evidence="13">The sequence shown here is derived from an EMBL/GenBank/DDBJ whole genome shotgun (WGS) entry which is preliminary data.</text>
</comment>
<dbReference type="InterPro" id="IPR024088">
    <property type="entry name" value="Tyr-tRNA-ligase_bac-type"/>
</dbReference>
<dbReference type="FunFam" id="1.10.240.10:FF:000006">
    <property type="entry name" value="Tyrosine--tRNA ligase"/>
    <property type="match status" value="1"/>
</dbReference>
<accession>A0A1V2K2T1</accession>